<keyword evidence="3" id="KW-1185">Reference proteome</keyword>
<keyword evidence="2" id="KW-0328">Glycosyltransferase</keyword>
<dbReference type="GO" id="GO:0016757">
    <property type="term" value="F:glycosyltransferase activity"/>
    <property type="evidence" value="ECO:0007669"/>
    <property type="project" value="UniProtKB-KW"/>
</dbReference>
<dbReference type="EC" id="2.4.-.-" evidence="2"/>
<feature type="domain" description="Glycosyltransferase subfamily 4-like N-terminal" evidence="1">
    <location>
        <begin position="12"/>
        <end position="115"/>
    </location>
</feature>
<proteinExistence type="predicted"/>
<dbReference type="Pfam" id="PF13439">
    <property type="entry name" value="Glyco_transf_4"/>
    <property type="match status" value="1"/>
</dbReference>
<evidence type="ECO:0000313" key="3">
    <source>
        <dbReference type="Proteomes" id="UP001597173"/>
    </source>
</evidence>
<name>A0ABW3Z0B3_MYCRA</name>
<dbReference type="EMBL" id="JBHTNF010000013">
    <property type="protein sequence ID" value="MFD1329666.1"/>
    <property type="molecule type" value="Genomic_DNA"/>
</dbReference>
<dbReference type="Pfam" id="PF13692">
    <property type="entry name" value="Glyco_trans_1_4"/>
    <property type="match status" value="1"/>
</dbReference>
<dbReference type="InterPro" id="IPR050194">
    <property type="entry name" value="Glycosyltransferase_grp1"/>
</dbReference>
<dbReference type="InterPro" id="IPR028098">
    <property type="entry name" value="Glyco_trans_4-like_N"/>
</dbReference>
<comment type="caution">
    <text evidence="2">The sequence shown here is derived from an EMBL/GenBank/DDBJ whole genome shotgun (WGS) entry which is preliminary data.</text>
</comment>
<evidence type="ECO:0000259" key="1">
    <source>
        <dbReference type="Pfam" id="PF13439"/>
    </source>
</evidence>
<protein>
    <submittedName>
        <fullName evidence="2">Glycosyltransferase family 4 protein</fullName>
        <ecNumber evidence="2">2.4.-.-</ecNumber>
    </submittedName>
</protein>
<gene>
    <name evidence="2" type="ORF">ACFQ33_17395</name>
</gene>
<dbReference type="PANTHER" id="PTHR45947:SF3">
    <property type="entry name" value="SULFOQUINOVOSYL TRANSFERASE SQD2"/>
    <property type="match status" value="1"/>
</dbReference>
<evidence type="ECO:0000313" key="2">
    <source>
        <dbReference type="EMBL" id="MFD1329666.1"/>
    </source>
</evidence>
<dbReference type="Gene3D" id="3.40.50.2000">
    <property type="entry name" value="Glycogen Phosphorylase B"/>
    <property type="match status" value="2"/>
</dbReference>
<dbReference type="PANTHER" id="PTHR45947">
    <property type="entry name" value="SULFOQUINOVOSYL TRANSFERASE SQD2"/>
    <property type="match status" value="1"/>
</dbReference>
<dbReference type="Proteomes" id="UP001597173">
    <property type="component" value="Unassembled WGS sequence"/>
</dbReference>
<reference evidence="3" key="1">
    <citation type="journal article" date="2019" name="Int. J. Syst. Evol. Microbiol.">
        <title>The Global Catalogue of Microorganisms (GCM) 10K type strain sequencing project: providing services to taxonomists for standard genome sequencing and annotation.</title>
        <authorList>
            <consortium name="The Broad Institute Genomics Platform"/>
            <consortium name="The Broad Institute Genome Sequencing Center for Infectious Disease"/>
            <person name="Wu L."/>
            <person name="Ma J."/>
        </authorList>
    </citation>
    <scope>NUCLEOTIDE SEQUENCE [LARGE SCALE GENOMIC DNA]</scope>
    <source>
        <strain evidence="3">CCUG 55609</strain>
    </source>
</reference>
<organism evidence="2 3">
    <name type="scientific">Mycoplana ramosa</name>
    <name type="common">Mycoplana bullata</name>
    <dbReference type="NCBI Taxonomy" id="40837"/>
    <lineage>
        <taxon>Bacteria</taxon>
        <taxon>Pseudomonadati</taxon>
        <taxon>Pseudomonadota</taxon>
        <taxon>Alphaproteobacteria</taxon>
        <taxon>Hyphomicrobiales</taxon>
        <taxon>Rhizobiaceae</taxon>
        <taxon>Mycoplana</taxon>
    </lineage>
</organism>
<keyword evidence="2" id="KW-0808">Transferase</keyword>
<sequence length="390" mass="42939">MKVLIFGHRLEVGGTQVNAIELSAYLRDACGHQVSYFASAGPMQDLLDSAGINFLPLPDTKSHPSVARMRVIDEIIRLERPDVVHVWDWPQWLDAFLGIQLYRKVPVVVTCMSMVVPSLLPKRALTTFGTPDLVNQARAAGFRRAELIVPPVDVRLNAPDVIDPTAFRKQFGIAEQDVLVVTVSRLTDWMKSESIRRTMDAVRALGSDPRLRFAIVGDGTARSDLEGYARGVNAELGREAIIFSGALLDPRPGYAAADIVVGMGGSAMRGMAFSKPVIVVGEHGFADLFSPETEEYFTFNGMYGLGDGDPSNKHLTAALKRLLESPEERRSLGDFARQYVERHYSIDTIGQKLNELLETAAQSPVRLRHVVHDAVRTASLAVAGRLARRH</sequence>
<dbReference type="RefSeq" id="WP_374840879.1">
    <property type="nucleotide sequence ID" value="NZ_JBHEEW010000017.1"/>
</dbReference>
<accession>A0ABW3Z0B3</accession>
<dbReference type="SUPFAM" id="SSF53756">
    <property type="entry name" value="UDP-Glycosyltransferase/glycogen phosphorylase"/>
    <property type="match status" value="1"/>
</dbReference>
<dbReference type="CDD" id="cd03801">
    <property type="entry name" value="GT4_PimA-like"/>
    <property type="match status" value="1"/>
</dbReference>